<keyword evidence="9" id="KW-1185">Reference proteome</keyword>
<dbReference type="EMBL" id="VZTG01003712">
    <property type="protein sequence ID" value="NXA89538.1"/>
    <property type="molecule type" value="Genomic_DNA"/>
</dbReference>
<feature type="non-terminal residue" evidence="8">
    <location>
        <position position="1"/>
    </location>
</feature>
<dbReference type="Pfam" id="PF06817">
    <property type="entry name" value="RVT_thumb"/>
    <property type="match status" value="1"/>
</dbReference>
<sequence length="99" mass="11013">LHQLCGSVNWVRPLLGITTEEMAPLFNCLTGGEELDSPRELTPEAVTALGKVEKAISEKQAHRYDPDLPFELVVLGEGRFTHGLIYQWGVDRSDPLLII</sequence>
<organism evidence="8 9">
    <name type="scientific">Melanocharis versteri</name>
    <name type="common">Fan-tailed berrypecker</name>
    <dbReference type="NCBI Taxonomy" id="254552"/>
    <lineage>
        <taxon>Eukaryota</taxon>
        <taxon>Metazoa</taxon>
        <taxon>Chordata</taxon>
        <taxon>Craniata</taxon>
        <taxon>Vertebrata</taxon>
        <taxon>Euteleostomi</taxon>
        <taxon>Archelosauria</taxon>
        <taxon>Archosauria</taxon>
        <taxon>Dinosauria</taxon>
        <taxon>Saurischia</taxon>
        <taxon>Theropoda</taxon>
        <taxon>Coelurosauria</taxon>
        <taxon>Aves</taxon>
        <taxon>Neognathae</taxon>
        <taxon>Neoaves</taxon>
        <taxon>Telluraves</taxon>
        <taxon>Australaves</taxon>
        <taxon>Passeriformes</taxon>
        <taxon>Passeroidea</taxon>
        <taxon>Melanocharitidae</taxon>
        <taxon>Melanocharis</taxon>
    </lineage>
</organism>
<evidence type="ECO:0000256" key="1">
    <source>
        <dbReference type="ARBA" id="ARBA00022679"/>
    </source>
</evidence>
<dbReference type="GO" id="GO:0003964">
    <property type="term" value="F:RNA-directed DNA polymerase activity"/>
    <property type="evidence" value="ECO:0007669"/>
    <property type="project" value="UniProtKB-KW"/>
</dbReference>
<keyword evidence="3" id="KW-0540">Nuclease</keyword>
<dbReference type="InterPro" id="IPR043502">
    <property type="entry name" value="DNA/RNA_pol_sf"/>
</dbReference>
<comment type="caution">
    <text evidence="8">The sequence shown here is derived from an EMBL/GenBank/DDBJ whole genome shotgun (WGS) entry which is preliminary data.</text>
</comment>
<evidence type="ECO:0000313" key="9">
    <source>
        <dbReference type="Proteomes" id="UP000538725"/>
    </source>
</evidence>
<dbReference type="GO" id="GO:0016787">
    <property type="term" value="F:hydrolase activity"/>
    <property type="evidence" value="ECO:0007669"/>
    <property type="project" value="UniProtKB-KW"/>
</dbReference>
<protein>
    <submittedName>
        <fullName evidence="8">POK19 protein</fullName>
    </submittedName>
</protein>
<dbReference type="InterPro" id="IPR010661">
    <property type="entry name" value="RVT_thumb"/>
</dbReference>
<evidence type="ECO:0000256" key="2">
    <source>
        <dbReference type="ARBA" id="ARBA00022695"/>
    </source>
</evidence>
<evidence type="ECO:0000256" key="5">
    <source>
        <dbReference type="ARBA" id="ARBA00022801"/>
    </source>
</evidence>
<keyword evidence="5" id="KW-0378">Hydrolase</keyword>
<reference evidence="8 9" key="1">
    <citation type="submission" date="2019-09" db="EMBL/GenBank/DDBJ databases">
        <title>Bird 10,000 Genomes (B10K) Project - Family phase.</title>
        <authorList>
            <person name="Zhang G."/>
        </authorList>
    </citation>
    <scope>NUCLEOTIDE SEQUENCE [LARGE SCALE GENOMIC DNA]</scope>
    <source>
        <strain evidence="8">B10K-DU-029-37</strain>
        <tissue evidence="8">Liver</tissue>
    </source>
</reference>
<dbReference type="SUPFAM" id="SSF56672">
    <property type="entry name" value="DNA/RNA polymerases"/>
    <property type="match status" value="1"/>
</dbReference>
<keyword evidence="4" id="KW-0255">Endonuclease</keyword>
<feature type="non-terminal residue" evidence="8">
    <location>
        <position position="99"/>
    </location>
</feature>
<dbReference type="Gene3D" id="3.30.70.270">
    <property type="match status" value="1"/>
</dbReference>
<proteinExistence type="predicted"/>
<evidence type="ECO:0000256" key="4">
    <source>
        <dbReference type="ARBA" id="ARBA00022759"/>
    </source>
</evidence>
<keyword evidence="2" id="KW-0548">Nucleotidyltransferase</keyword>
<dbReference type="PANTHER" id="PTHR41694">
    <property type="entry name" value="ENDOGENOUS RETROVIRUS GROUP K MEMBER POL PROTEIN"/>
    <property type="match status" value="1"/>
</dbReference>
<evidence type="ECO:0000313" key="8">
    <source>
        <dbReference type="EMBL" id="NXA89538.1"/>
    </source>
</evidence>
<dbReference type="AlphaFoldDB" id="A0A7K7ZJY2"/>
<dbReference type="GO" id="GO:0035613">
    <property type="term" value="F:RNA stem-loop binding"/>
    <property type="evidence" value="ECO:0007669"/>
    <property type="project" value="TreeGrafter"/>
</dbReference>
<gene>
    <name evidence="8" type="primary">Ervk19_1</name>
    <name evidence="8" type="ORF">MELVER_R15368</name>
</gene>
<evidence type="ECO:0000259" key="7">
    <source>
        <dbReference type="Pfam" id="PF06817"/>
    </source>
</evidence>
<keyword evidence="6" id="KW-0695">RNA-directed DNA polymerase</keyword>
<name>A0A7K7ZJY2_9PASE</name>
<keyword evidence="1" id="KW-0808">Transferase</keyword>
<evidence type="ECO:0000256" key="6">
    <source>
        <dbReference type="ARBA" id="ARBA00022918"/>
    </source>
</evidence>
<dbReference type="PANTHER" id="PTHR41694:SF3">
    <property type="entry name" value="RNA-DIRECTED DNA POLYMERASE-RELATED"/>
    <property type="match status" value="1"/>
</dbReference>
<dbReference type="InterPro" id="IPR043128">
    <property type="entry name" value="Rev_trsase/Diguanyl_cyclase"/>
</dbReference>
<feature type="domain" description="Reverse transcriptase thumb" evidence="7">
    <location>
        <begin position="2"/>
        <end position="49"/>
    </location>
</feature>
<evidence type="ECO:0000256" key="3">
    <source>
        <dbReference type="ARBA" id="ARBA00022722"/>
    </source>
</evidence>
<accession>A0A7K7ZJY2</accession>
<dbReference type="GO" id="GO:0004519">
    <property type="term" value="F:endonuclease activity"/>
    <property type="evidence" value="ECO:0007669"/>
    <property type="project" value="UniProtKB-KW"/>
</dbReference>
<dbReference type="Proteomes" id="UP000538725">
    <property type="component" value="Unassembled WGS sequence"/>
</dbReference>